<evidence type="ECO:0000313" key="2">
    <source>
        <dbReference type="Proteomes" id="UP000032279"/>
    </source>
</evidence>
<dbReference type="PATRIC" id="fig|1335616.4.peg.88"/>
<proteinExistence type="predicted"/>
<name>A0A0D1ACE9_9LACO</name>
<accession>A0A0D1ACE9</accession>
<reference evidence="1 2" key="1">
    <citation type="submission" date="2013-08" db="EMBL/GenBank/DDBJ databases">
        <title>Lactobacillus wasatchii sp. WDC04, a late gas producing bacteria isolated from aged chedder cheese.</title>
        <authorList>
            <person name="Oberg C.J."/>
            <person name="Culumber M."/>
            <person name="McMahon D.J."/>
            <person name="Broadbent J.R."/>
            <person name="Oberg T.S."/>
            <person name="Ortaki F."/>
        </authorList>
    </citation>
    <scope>NUCLEOTIDE SEQUENCE [LARGE SCALE GENOMIC DNA]</scope>
    <source>
        <strain evidence="1 2">WDC04</strain>
    </source>
</reference>
<dbReference type="EMBL" id="AWTT01000001">
    <property type="protein sequence ID" value="KIS04351.1"/>
    <property type="molecule type" value="Genomic_DNA"/>
</dbReference>
<dbReference type="Proteomes" id="UP000032279">
    <property type="component" value="Unassembled WGS sequence"/>
</dbReference>
<comment type="caution">
    <text evidence="1">The sequence shown here is derived from an EMBL/GenBank/DDBJ whole genome shotgun (WGS) entry which is preliminary data.</text>
</comment>
<evidence type="ECO:0000313" key="1">
    <source>
        <dbReference type="EMBL" id="KIS04351.1"/>
    </source>
</evidence>
<protein>
    <submittedName>
        <fullName evidence="1">Uncharacterized protein</fullName>
    </submittedName>
</protein>
<dbReference type="AlphaFoldDB" id="A0A0D1ACE9"/>
<dbReference type="GO" id="GO:0030420">
    <property type="term" value="P:establishment of competence for transformation"/>
    <property type="evidence" value="ECO:0007669"/>
    <property type="project" value="InterPro"/>
</dbReference>
<dbReference type="OrthoDB" id="2311648at2"/>
<organism evidence="1 2">
    <name type="scientific">Paucilactobacillus wasatchensis</name>
    <dbReference type="NCBI Taxonomy" id="1335616"/>
    <lineage>
        <taxon>Bacteria</taxon>
        <taxon>Bacillati</taxon>
        <taxon>Bacillota</taxon>
        <taxon>Bacilli</taxon>
        <taxon>Lactobacillales</taxon>
        <taxon>Lactobacillaceae</taxon>
        <taxon>Paucilactobacillus</taxon>
    </lineage>
</organism>
<dbReference type="InterPro" id="IPR010461">
    <property type="entry name" value="ComK"/>
</dbReference>
<gene>
    <name evidence="1" type="ORF">WDC_0088</name>
</gene>
<dbReference type="Pfam" id="PF06338">
    <property type="entry name" value="ComK"/>
    <property type="match status" value="1"/>
</dbReference>
<dbReference type="RefSeq" id="WP_156126971.1">
    <property type="nucleotide sequence ID" value="NZ_AWTT01000001.1"/>
</dbReference>
<keyword evidence="2" id="KW-1185">Reference proteome</keyword>
<sequence>MDQFDKPLIDLENLTRGDAQHFCDSTEISWEKTLLFRQIELDGEIYSFVLATDCSVIVRRSAKKLLEEFTSAVPVYQFNMCAYSKFLGLKGSYHCVSGKYQLIASRGVKSADATWIMAHHIANYNYSKAERVMYITFKNHQTVTLDMSEASLKKRLYEANLIGATQIMHDRQFSILHGSYSEVAKQWGHFNLDESSHYVAGHDIAAFTVFKLRLLFEIISEKLYGVKMDDSFDQVMERILTQPFQGYN</sequence>